<sequence length="238" mass="27733">MSIISTRCPGQDILLTTVMSEIERWEEKRNSKQHEKIRTVGCFRYEPIVKTIVHHRHPMNPTTMMMEMMNFFCMFVSPLLTEGNPRIRTYFDIVMHYDDQEFRRNFRLTRAHCHLVGDAAYPLCTNLMTPFKDIGNLTRQQQRYNFCQSSTRMVIERSIGQLKGRFRKLKMLDCSRPKTGNFTKFCCCLHNLCISGGDLLQDDEMDMEEQVNNGPAPPQPAAVVGNASQKRQNIMQQL</sequence>
<feature type="region of interest" description="Disordered" evidence="3">
    <location>
        <begin position="207"/>
        <end position="229"/>
    </location>
</feature>
<dbReference type="GO" id="GO:0046872">
    <property type="term" value="F:metal ion binding"/>
    <property type="evidence" value="ECO:0007669"/>
    <property type="project" value="UniProtKB-KW"/>
</dbReference>
<feature type="domain" description="DDE Tnp4" evidence="4">
    <location>
        <begin position="110"/>
        <end position="191"/>
    </location>
</feature>
<reference evidence="5" key="1">
    <citation type="submission" date="2021-03" db="EMBL/GenBank/DDBJ databases">
        <authorList>
            <person name="Bekaert M."/>
        </authorList>
    </citation>
    <scope>NUCLEOTIDE SEQUENCE</scope>
</reference>
<evidence type="ECO:0000313" key="5">
    <source>
        <dbReference type="EMBL" id="CAG2213029.1"/>
    </source>
</evidence>
<proteinExistence type="predicted"/>
<comment type="caution">
    <text evidence="5">The sequence shown here is derived from an EMBL/GenBank/DDBJ whole genome shotgun (WGS) entry which is preliminary data.</text>
</comment>
<gene>
    <name evidence="5" type="ORF">MEDL_26978</name>
</gene>
<dbReference type="EMBL" id="CAJPWZ010001321">
    <property type="protein sequence ID" value="CAG2213029.1"/>
    <property type="molecule type" value="Genomic_DNA"/>
</dbReference>
<dbReference type="AlphaFoldDB" id="A0A8S3RXM8"/>
<dbReference type="Pfam" id="PF13359">
    <property type="entry name" value="DDE_Tnp_4"/>
    <property type="match status" value="1"/>
</dbReference>
<evidence type="ECO:0000313" key="6">
    <source>
        <dbReference type="Proteomes" id="UP000683360"/>
    </source>
</evidence>
<evidence type="ECO:0000259" key="4">
    <source>
        <dbReference type="Pfam" id="PF13359"/>
    </source>
</evidence>
<dbReference type="Proteomes" id="UP000683360">
    <property type="component" value="Unassembled WGS sequence"/>
</dbReference>
<keyword evidence="6" id="KW-1185">Reference proteome</keyword>
<evidence type="ECO:0000256" key="2">
    <source>
        <dbReference type="ARBA" id="ARBA00022723"/>
    </source>
</evidence>
<dbReference type="OrthoDB" id="6147640at2759"/>
<accession>A0A8S3RXM8</accession>
<name>A0A8S3RXM8_MYTED</name>
<evidence type="ECO:0000256" key="3">
    <source>
        <dbReference type="SAM" id="MobiDB-lite"/>
    </source>
</evidence>
<comment type="cofactor">
    <cofactor evidence="1">
        <name>a divalent metal cation</name>
        <dbReference type="ChEBI" id="CHEBI:60240"/>
    </cofactor>
</comment>
<dbReference type="InterPro" id="IPR027806">
    <property type="entry name" value="HARBI1_dom"/>
</dbReference>
<organism evidence="5 6">
    <name type="scientific">Mytilus edulis</name>
    <name type="common">Blue mussel</name>
    <dbReference type="NCBI Taxonomy" id="6550"/>
    <lineage>
        <taxon>Eukaryota</taxon>
        <taxon>Metazoa</taxon>
        <taxon>Spiralia</taxon>
        <taxon>Lophotrochozoa</taxon>
        <taxon>Mollusca</taxon>
        <taxon>Bivalvia</taxon>
        <taxon>Autobranchia</taxon>
        <taxon>Pteriomorphia</taxon>
        <taxon>Mytilida</taxon>
        <taxon>Mytiloidea</taxon>
        <taxon>Mytilidae</taxon>
        <taxon>Mytilinae</taxon>
        <taxon>Mytilus</taxon>
    </lineage>
</organism>
<evidence type="ECO:0000256" key="1">
    <source>
        <dbReference type="ARBA" id="ARBA00001968"/>
    </source>
</evidence>
<keyword evidence="2" id="KW-0479">Metal-binding</keyword>
<protein>
    <recommendedName>
        <fullName evidence="4">DDE Tnp4 domain-containing protein</fullName>
    </recommendedName>
</protein>